<feature type="domain" description="Formamidopyrimidine-DNA glycosylase catalytic" evidence="17">
    <location>
        <begin position="2"/>
        <end position="129"/>
    </location>
</feature>
<feature type="active site" description="Proton donor; for beta-elimination activity" evidence="15">
    <location>
        <position position="58"/>
    </location>
</feature>
<comment type="similarity">
    <text evidence="2 15">Belongs to the FPG family.</text>
</comment>
<dbReference type="EC" id="3.2.2.23" evidence="15"/>
<dbReference type="Gene3D" id="3.20.190.10">
    <property type="entry name" value="MutM-like, N-terminal"/>
    <property type="match status" value="1"/>
</dbReference>
<evidence type="ECO:0000256" key="12">
    <source>
        <dbReference type="ARBA" id="ARBA00023268"/>
    </source>
</evidence>
<dbReference type="SUPFAM" id="SSF57716">
    <property type="entry name" value="Glucocorticoid receptor-like (DNA-binding domain)"/>
    <property type="match status" value="1"/>
</dbReference>
<dbReference type="GO" id="GO:0003684">
    <property type="term" value="F:damaged DNA binding"/>
    <property type="evidence" value="ECO:0007669"/>
    <property type="project" value="InterPro"/>
</dbReference>
<evidence type="ECO:0000259" key="16">
    <source>
        <dbReference type="PROSITE" id="PS51066"/>
    </source>
</evidence>
<name>A0A7W6GJW7_9HYPH</name>
<dbReference type="SMART" id="SM01232">
    <property type="entry name" value="H2TH"/>
    <property type="match status" value="1"/>
</dbReference>
<dbReference type="InterPro" id="IPR012319">
    <property type="entry name" value="FPG_cat"/>
</dbReference>
<evidence type="ECO:0000256" key="5">
    <source>
        <dbReference type="ARBA" id="ARBA00022763"/>
    </source>
</evidence>
<feature type="binding site" evidence="15">
    <location>
        <position position="169"/>
    </location>
    <ligand>
        <name>DNA</name>
        <dbReference type="ChEBI" id="CHEBI:16991"/>
    </ligand>
</feature>
<keyword evidence="12 15" id="KW-0511">Multifunctional enzyme</keyword>
<dbReference type="InterPro" id="IPR000214">
    <property type="entry name" value="Znf_DNA_glyclase/AP_lyase"/>
</dbReference>
<keyword evidence="10 15" id="KW-0234">DNA repair</keyword>
<dbReference type="AlphaFoldDB" id="A0A7W6GJW7"/>
<evidence type="ECO:0000256" key="13">
    <source>
        <dbReference type="ARBA" id="ARBA00023295"/>
    </source>
</evidence>
<dbReference type="SUPFAM" id="SSF46946">
    <property type="entry name" value="S13-like H2TH domain"/>
    <property type="match status" value="1"/>
</dbReference>
<keyword evidence="19" id="KW-1185">Reference proteome</keyword>
<evidence type="ECO:0000256" key="4">
    <source>
        <dbReference type="ARBA" id="ARBA00022723"/>
    </source>
</evidence>
<sequence>MPELPEVETVKRGLAPVMEGAVIARAELRRPDLRFPFPAGFADALAGRRVISLGRRAKYLLIDLDGGDVVIAHLGMSGSFRVAGPQEEAVPGDFHMPRGKDERHDHVVLHLDTADGPQRVIYNDPRRFGFMDLARREGLSEHPYLRDLGAEPTGNTLDAAYLAARLRGRSQPLKAALLDQKTIAGLGNIYVCEALWRAHLSPERAAGTLVTAAGKPRRELLTLTEAIRAVIADAIEAGGSTLRDHIRADGSLGYFQHSFSVYDREGEACRTPGCRGTVNRIVQGGRSTFRCVSCQK</sequence>
<proteinExistence type="inferred from homology"/>
<evidence type="ECO:0000256" key="14">
    <source>
        <dbReference type="ARBA" id="ARBA00044632"/>
    </source>
</evidence>
<evidence type="ECO:0000256" key="15">
    <source>
        <dbReference type="HAMAP-Rule" id="MF_00103"/>
    </source>
</evidence>
<keyword evidence="5 15" id="KW-0227">DNA damage</keyword>
<reference evidence="18 19" key="1">
    <citation type="submission" date="2020-08" db="EMBL/GenBank/DDBJ databases">
        <title>Genomic Encyclopedia of Type Strains, Phase IV (KMG-IV): sequencing the most valuable type-strain genomes for metagenomic binning, comparative biology and taxonomic classification.</title>
        <authorList>
            <person name="Goeker M."/>
        </authorList>
    </citation>
    <scope>NUCLEOTIDE SEQUENCE [LARGE SCALE GENOMIC DNA]</scope>
    <source>
        <strain evidence="18 19">DSM 100211</strain>
    </source>
</reference>
<evidence type="ECO:0000313" key="19">
    <source>
        <dbReference type="Proteomes" id="UP000574761"/>
    </source>
</evidence>
<dbReference type="InterPro" id="IPR010979">
    <property type="entry name" value="Ribosomal_uS13-like_H2TH"/>
</dbReference>
<evidence type="ECO:0000256" key="8">
    <source>
        <dbReference type="ARBA" id="ARBA00022833"/>
    </source>
</evidence>
<comment type="cofactor">
    <cofactor evidence="15">
        <name>Zn(2+)</name>
        <dbReference type="ChEBI" id="CHEBI:29105"/>
    </cofactor>
    <text evidence="15">Binds 1 zinc ion per subunit.</text>
</comment>
<comment type="catalytic activity">
    <reaction evidence="1 15">
        <text>Hydrolysis of DNA containing ring-opened 7-methylguanine residues, releasing 2,6-diamino-4-hydroxy-5-(N-methyl)formamidopyrimidine.</text>
        <dbReference type="EC" id="3.2.2.23"/>
    </reaction>
</comment>
<keyword evidence="6 15" id="KW-0863">Zinc-finger</keyword>
<dbReference type="EMBL" id="JACIEE010000003">
    <property type="protein sequence ID" value="MBB3976339.1"/>
    <property type="molecule type" value="Genomic_DNA"/>
</dbReference>
<dbReference type="NCBIfam" id="NF002211">
    <property type="entry name" value="PRK01103.1"/>
    <property type="match status" value="1"/>
</dbReference>
<dbReference type="Pfam" id="PF06831">
    <property type="entry name" value="H2TH"/>
    <property type="match status" value="1"/>
</dbReference>
<evidence type="ECO:0000313" key="18">
    <source>
        <dbReference type="EMBL" id="MBB3976339.1"/>
    </source>
</evidence>
<dbReference type="Pfam" id="PF01149">
    <property type="entry name" value="Fapy_DNA_glyco"/>
    <property type="match status" value="1"/>
</dbReference>
<dbReference type="Gene3D" id="1.10.8.50">
    <property type="match status" value="1"/>
</dbReference>
<dbReference type="PANTHER" id="PTHR22993:SF9">
    <property type="entry name" value="FORMAMIDOPYRIMIDINE-DNA GLYCOSYLASE"/>
    <property type="match status" value="1"/>
</dbReference>
<feature type="binding site" evidence="15">
    <location>
        <position position="104"/>
    </location>
    <ligand>
        <name>DNA</name>
        <dbReference type="ChEBI" id="CHEBI:16991"/>
    </ligand>
</feature>
<dbReference type="InterPro" id="IPR020629">
    <property type="entry name" value="FPG_Glyclase"/>
</dbReference>
<feature type="active site" description="Proton donor" evidence="15">
    <location>
        <position position="3"/>
    </location>
</feature>
<dbReference type="HAMAP" id="MF_00103">
    <property type="entry name" value="Fapy_DNA_glycosyl"/>
    <property type="match status" value="1"/>
</dbReference>
<dbReference type="PROSITE" id="PS51068">
    <property type="entry name" value="FPG_CAT"/>
    <property type="match status" value="1"/>
</dbReference>
<feature type="active site" description="Proton donor; for delta-elimination activity" evidence="15">
    <location>
        <position position="286"/>
    </location>
</feature>
<dbReference type="GO" id="GO:0006284">
    <property type="term" value="P:base-excision repair"/>
    <property type="evidence" value="ECO:0007669"/>
    <property type="project" value="InterPro"/>
</dbReference>
<dbReference type="RefSeq" id="WP_183801542.1">
    <property type="nucleotide sequence ID" value="NZ_JACIEE010000003.1"/>
</dbReference>
<dbReference type="GO" id="GO:0034039">
    <property type="term" value="F:8-oxo-7,8-dihydroguanine DNA N-glycosylase activity"/>
    <property type="evidence" value="ECO:0007669"/>
    <property type="project" value="TreeGrafter"/>
</dbReference>
<evidence type="ECO:0000256" key="10">
    <source>
        <dbReference type="ARBA" id="ARBA00023204"/>
    </source>
</evidence>
<dbReference type="SMART" id="SM00898">
    <property type="entry name" value="Fapy_DNA_glyco"/>
    <property type="match status" value="1"/>
</dbReference>
<dbReference type="CDD" id="cd08966">
    <property type="entry name" value="EcFpg-like_N"/>
    <property type="match status" value="1"/>
</dbReference>
<feature type="active site" description="Schiff-base intermediate with DNA" evidence="15">
    <location>
        <position position="2"/>
    </location>
</feature>
<dbReference type="InterPro" id="IPR015886">
    <property type="entry name" value="H2TH_FPG"/>
</dbReference>
<feature type="binding site" evidence="15">
    <location>
        <position position="126"/>
    </location>
    <ligand>
        <name>DNA</name>
        <dbReference type="ChEBI" id="CHEBI:16991"/>
    </ligand>
</feature>
<keyword evidence="9 15" id="KW-0238">DNA-binding</keyword>
<evidence type="ECO:0000256" key="7">
    <source>
        <dbReference type="ARBA" id="ARBA00022801"/>
    </source>
</evidence>
<comment type="subunit">
    <text evidence="3 15">Monomer.</text>
</comment>
<dbReference type="Proteomes" id="UP000574761">
    <property type="component" value="Unassembled WGS sequence"/>
</dbReference>
<keyword evidence="11 15" id="KW-0456">Lyase</keyword>
<dbReference type="InterPro" id="IPR035937">
    <property type="entry name" value="FPG_N"/>
</dbReference>
<dbReference type="PROSITE" id="PS51066">
    <property type="entry name" value="ZF_FPG_2"/>
    <property type="match status" value="1"/>
</dbReference>
<evidence type="ECO:0000256" key="3">
    <source>
        <dbReference type="ARBA" id="ARBA00011245"/>
    </source>
</evidence>
<comment type="catalytic activity">
    <reaction evidence="14 15">
        <text>2'-deoxyribonucleotide-(2'-deoxyribose 5'-phosphate)-2'-deoxyribonucleotide-DNA = a 3'-end 2'-deoxyribonucleotide-(2,3-dehydro-2,3-deoxyribose 5'-phosphate)-DNA + a 5'-end 5'-phospho-2'-deoxyribonucleoside-DNA + H(+)</text>
        <dbReference type="Rhea" id="RHEA:66592"/>
        <dbReference type="Rhea" id="RHEA-COMP:13180"/>
        <dbReference type="Rhea" id="RHEA-COMP:16897"/>
        <dbReference type="Rhea" id="RHEA-COMP:17067"/>
        <dbReference type="ChEBI" id="CHEBI:15378"/>
        <dbReference type="ChEBI" id="CHEBI:136412"/>
        <dbReference type="ChEBI" id="CHEBI:157695"/>
        <dbReference type="ChEBI" id="CHEBI:167181"/>
        <dbReference type="EC" id="4.2.99.18"/>
    </reaction>
</comment>
<keyword evidence="8 15" id="KW-0862">Zinc</keyword>
<keyword evidence="4 15" id="KW-0479">Metal-binding</keyword>
<keyword evidence="13 15" id="KW-0326">Glycosidase</keyword>
<evidence type="ECO:0000256" key="11">
    <source>
        <dbReference type="ARBA" id="ARBA00023239"/>
    </source>
</evidence>
<comment type="function">
    <text evidence="15">Involved in base excision repair of DNA damaged by oxidation or by mutagenic agents. Acts as DNA glycosylase that recognizes and removes damaged bases. Has a preference for oxidized purines, such as 7,8-dihydro-8-oxoguanine (8-oxoG). Has AP (apurinic/apyrimidinic) lyase activity and introduces nicks in the DNA strand. Cleaves the DNA backbone by beta-delta elimination to generate a single-strand break at the site of the removed base with both 3'- and 5'-phosphates.</text>
</comment>
<evidence type="ECO:0000256" key="9">
    <source>
        <dbReference type="ARBA" id="ARBA00023125"/>
    </source>
</evidence>
<evidence type="ECO:0000256" key="2">
    <source>
        <dbReference type="ARBA" id="ARBA00009409"/>
    </source>
</evidence>
<gene>
    <name evidence="15" type="primary">mutM</name>
    <name evidence="15" type="synonym">fpg</name>
    <name evidence="18" type="ORF">GGQ64_001528</name>
</gene>
<evidence type="ECO:0000259" key="17">
    <source>
        <dbReference type="PROSITE" id="PS51068"/>
    </source>
</evidence>
<evidence type="ECO:0000256" key="6">
    <source>
        <dbReference type="ARBA" id="ARBA00022771"/>
    </source>
</evidence>
<accession>A0A7W6GJW7</accession>
<dbReference type="SUPFAM" id="SSF81624">
    <property type="entry name" value="N-terminal domain of MutM-like DNA repair proteins"/>
    <property type="match status" value="1"/>
</dbReference>
<dbReference type="FunFam" id="1.10.8.50:FF:000003">
    <property type="entry name" value="Formamidopyrimidine-DNA glycosylase"/>
    <property type="match status" value="1"/>
</dbReference>
<comment type="caution">
    <text evidence="18">The sequence shown here is derived from an EMBL/GenBank/DDBJ whole genome shotgun (WGS) entry which is preliminary data.</text>
</comment>
<feature type="domain" description="FPG-type" evidence="16">
    <location>
        <begin position="260"/>
        <end position="296"/>
    </location>
</feature>
<protein>
    <recommendedName>
        <fullName evidence="15">Formamidopyrimidine-DNA glycosylase</fullName>
        <shortName evidence="15">Fapy-DNA glycosylase</shortName>
        <ecNumber evidence="15">3.2.2.23</ecNumber>
    </recommendedName>
    <alternativeName>
        <fullName evidence="15">DNA-(apurinic or apyrimidinic site) lyase MutM</fullName>
        <shortName evidence="15">AP lyase MutM</shortName>
        <ecNumber evidence="15">4.2.99.18</ecNumber>
    </alternativeName>
</protein>
<dbReference type="NCBIfam" id="TIGR00577">
    <property type="entry name" value="fpg"/>
    <property type="match status" value="1"/>
</dbReference>
<keyword evidence="7 15" id="KW-0378">Hydrolase</keyword>
<dbReference type="PANTHER" id="PTHR22993">
    <property type="entry name" value="FORMAMIDOPYRIMIDINE-DNA GLYCOSYLASE"/>
    <property type="match status" value="1"/>
</dbReference>
<dbReference type="GO" id="GO:0140078">
    <property type="term" value="F:class I DNA-(apurinic or apyrimidinic site) endonuclease activity"/>
    <property type="evidence" value="ECO:0007669"/>
    <property type="project" value="UniProtKB-EC"/>
</dbReference>
<dbReference type="EC" id="4.2.99.18" evidence="15"/>
<dbReference type="GO" id="GO:0008270">
    <property type="term" value="F:zinc ion binding"/>
    <property type="evidence" value="ECO:0007669"/>
    <property type="project" value="UniProtKB-UniRule"/>
</dbReference>
<organism evidence="18 19">
    <name type="scientific">Mycoplana azooxidifex</name>
    <dbReference type="NCBI Taxonomy" id="1636188"/>
    <lineage>
        <taxon>Bacteria</taxon>
        <taxon>Pseudomonadati</taxon>
        <taxon>Pseudomonadota</taxon>
        <taxon>Alphaproteobacteria</taxon>
        <taxon>Hyphomicrobiales</taxon>
        <taxon>Rhizobiaceae</taxon>
        <taxon>Mycoplana</taxon>
    </lineage>
</organism>
<evidence type="ECO:0000256" key="1">
    <source>
        <dbReference type="ARBA" id="ARBA00001668"/>
    </source>
</evidence>